<dbReference type="PANTHER" id="PTHR43245:SF55">
    <property type="entry name" value="NAD(P)-BINDING DOMAIN-CONTAINING PROTEIN"/>
    <property type="match status" value="1"/>
</dbReference>
<dbReference type="EMBL" id="BAAAVI010000072">
    <property type="protein sequence ID" value="GAA2901937.1"/>
    <property type="molecule type" value="Genomic_DNA"/>
</dbReference>
<reference evidence="4" key="1">
    <citation type="journal article" date="2019" name="Int. J. Syst. Evol. Microbiol.">
        <title>The Global Catalogue of Microorganisms (GCM) 10K type strain sequencing project: providing services to taxonomists for standard genome sequencing and annotation.</title>
        <authorList>
            <consortium name="The Broad Institute Genomics Platform"/>
            <consortium name="The Broad Institute Genome Sequencing Center for Infectious Disease"/>
            <person name="Wu L."/>
            <person name="Ma J."/>
        </authorList>
    </citation>
    <scope>NUCLEOTIDE SEQUENCE [LARGE SCALE GENOMIC DNA]</scope>
    <source>
        <strain evidence="4">JCM 6242</strain>
    </source>
</reference>
<dbReference type="RefSeq" id="WP_344980085.1">
    <property type="nucleotide sequence ID" value="NZ_BAAAVI010000072.1"/>
</dbReference>
<organism evidence="3 4">
    <name type="scientific">Streptosporangium fragile</name>
    <dbReference type="NCBI Taxonomy" id="46186"/>
    <lineage>
        <taxon>Bacteria</taxon>
        <taxon>Bacillati</taxon>
        <taxon>Actinomycetota</taxon>
        <taxon>Actinomycetes</taxon>
        <taxon>Streptosporangiales</taxon>
        <taxon>Streptosporangiaceae</taxon>
        <taxon>Streptosporangium</taxon>
    </lineage>
</organism>
<sequence>MTQRLLVTGASGRVGSLIRPLLSRPDREIRLLDIQPPPDGLLAGETFLAASITDPEAVEPACADVDLVVHLGGHSREHVWEEILQTNIHGTYVVLEAARRAGVRRVLLAGSAHAVGMVPAALAGGDAELPPRPDTFYGVGKAAAEALGSLYADAYGMSVVSARIGTVEAVPGGVRALSTWFSPGDAARLVEACLARDEPGHHVVWGVSRNRRRWVSLAAGEAIGFAPVDDAEHFAAAVEGAGPPAPPDPGVRLGGPWSEPGMERGRPW</sequence>
<dbReference type="Proteomes" id="UP001500831">
    <property type="component" value="Unassembled WGS sequence"/>
</dbReference>
<accession>A0ABP6IPM9</accession>
<protein>
    <submittedName>
        <fullName evidence="3">NAD(P)-dependent oxidoreductase</fullName>
    </submittedName>
</protein>
<evidence type="ECO:0000313" key="4">
    <source>
        <dbReference type="Proteomes" id="UP001500831"/>
    </source>
</evidence>
<dbReference type="InterPro" id="IPR036291">
    <property type="entry name" value="NAD(P)-bd_dom_sf"/>
</dbReference>
<evidence type="ECO:0000256" key="1">
    <source>
        <dbReference type="SAM" id="MobiDB-lite"/>
    </source>
</evidence>
<evidence type="ECO:0000313" key="3">
    <source>
        <dbReference type="EMBL" id="GAA2901937.1"/>
    </source>
</evidence>
<dbReference type="InterPro" id="IPR050177">
    <property type="entry name" value="Lipid_A_modif_metabolic_enz"/>
</dbReference>
<feature type="region of interest" description="Disordered" evidence="1">
    <location>
        <begin position="241"/>
        <end position="268"/>
    </location>
</feature>
<evidence type="ECO:0000259" key="2">
    <source>
        <dbReference type="Pfam" id="PF01370"/>
    </source>
</evidence>
<name>A0ABP6IPM9_9ACTN</name>
<proteinExistence type="predicted"/>
<dbReference type="Pfam" id="PF01370">
    <property type="entry name" value="Epimerase"/>
    <property type="match status" value="1"/>
</dbReference>
<dbReference type="Gene3D" id="3.40.50.720">
    <property type="entry name" value="NAD(P)-binding Rossmann-like Domain"/>
    <property type="match status" value="1"/>
</dbReference>
<keyword evidence="4" id="KW-1185">Reference proteome</keyword>
<dbReference type="PANTHER" id="PTHR43245">
    <property type="entry name" value="BIFUNCTIONAL POLYMYXIN RESISTANCE PROTEIN ARNA"/>
    <property type="match status" value="1"/>
</dbReference>
<gene>
    <name evidence="3" type="ORF">GCM10010517_67760</name>
</gene>
<dbReference type="InterPro" id="IPR001509">
    <property type="entry name" value="Epimerase_deHydtase"/>
</dbReference>
<dbReference type="SUPFAM" id="SSF51735">
    <property type="entry name" value="NAD(P)-binding Rossmann-fold domains"/>
    <property type="match status" value="1"/>
</dbReference>
<feature type="domain" description="NAD-dependent epimerase/dehydratase" evidence="2">
    <location>
        <begin position="6"/>
        <end position="215"/>
    </location>
</feature>
<comment type="caution">
    <text evidence="3">The sequence shown here is derived from an EMBL/GenBank/DDBJ whole genome shotgun (WGS) entry which is preliminary data.</text>
</comment>